<keyword evidence="10" id="KW-1185">Reference proteome</keyword>
<reference key="2">
    <citation type="submission" date="2011-04" db="EMBL/GenBank/DDBJ databases">
        <title>Complete sequence of chromosome of Haliscomenobacter hydrossis DSM 1100.</title>
        <authorList>
            <consortium name="US DOE Joint Genome Institute (JGI-PGF)"/>
            <person name="Lucas S."/>
            <person name="Han J."/>
            <person name="Lapidus A."/>
            <person name="Bruce D."/>
            <person name="Goodwin L."/>
            <person name="Pitluck S."/>
            <person name="Peters L."/>
            <person name="Kyrpides N."/>
            <person name="Mavromatis K."/>
            <person name="Ivanova N."/>
            <person name="Ovchinnikova G."/>
            <person name="Pagani I."/>
            <person name="Daligault H."/>
            <person name="Detter J.C."/>
            <person name="Han C."/>
            <person name="Land M."/>
            <person name="Hauser L."/>
            <person name="Markowitz V."/>
            <person name="Cheng J.-F."/>
            <person name="Hugenholtz P."/>
            <person name="Woyke T."/>
            <person name="Wu D."/>
            <person name="Verbarg S."/>
            <person name="Frueling A."/>
            <person name="Brambilla E."/>
            <person name="Klenk H.-P."/>
            <person name="Eisen J.A."/>
        </authorList>
    </citation>
    <scope>NUCLEOTIDE SEQUENCE</scope>
    <source>
        <strain>DSM 1100</strain>
    </source>
</reference>
<dbReference type="GO" id="GO:0045259">
    <property type="term" value="C:proton-transporting ATP synthase complex"/>
    <property type="evidence" value="ECO:0007669"/>
    <property type="project" value="UniProtKB-KW"/>
</dbReference>
<dbReference type="InterPro" id="IPR020546">
    <property type="entry name" value="ATP_synth_F1_dsu/esu_N"/>
</dbReference>
<dbReference type="CDD" id="cd12152">
    <property type="entry name" value="F1-ATPase_delta"/>
    <property type="match status" value="1"/>
</dbReference>
<gene>
    <name evidence="9" type="ordered locus">Halhy_3109</name>
</gene>
<accession>F4KPN3</accession>
<dbReference type="AlphaFoldDB" id="F4KPN3"/>
<keyword evidence="6" id="KW-0472">Membrane</keyword>
<comment type="subcellular location">
    <subcellularLocation>
        <location evidence="2">Endomembrane system</location>
        <topology evidence="2">Peripheral membrane protein</topology>
    </subcellularLocation>
</comment>
<dbReference type="HOGENOM" id="CLU_084338_4_1_10"/>
<keyword evidence="7" id="KW-0139">CF(1)</keyword>
<evidence type="ECO:0000256" key="4">
    <source>
        <dbReference type="ARBA" id="ARBA00022448"/>
    </source>
</evidence>
<keyword evidence="7" id="KW-0066">ATP synthesis</keyword>
<evidence type="ECO:0000256" key="2">
    <source>
        <dbReference type="ARBA" id="ARBA00004184"/>
    </source>
</evidence>
<evidence type="ECO:0000256" key="3">
    <source>
        <dbReference type="ARBA" id="ARBA00005712"/>
    </source>
</evidence>
<dbReference type="Gene3D" id="2.60.15.10">
    <property type="entry name" value="F0F1 ATP synthase delta/epsilon subunit, N-terminal"/>
    <property type="match status" value="1"/>
</dbReference>
<evidence type="ECO:0000313" key="10">
    <source>
        <dbReference type="Proteomes" id="UP000008461"/>
    </source>
</evidence>
<name>F4KPN3_HALH1</name>
<dbReference type="Proteomes" id="UP000008461">
    <property type="component" value="Chromosome"/>
</dbReference>
<dbReference type="EMBL" id="CP002691">
    <property type="protein sequence ID" value="AEE50971.1"/>
    <property type="molecule type" value="Genomic_DNA"/>
</dbReference>
<dbReference type="STRING" id="760192.Halhy_3109"/>
<protein>
    <submittedName>
        <fullName evidence="9">ATPase, F1 complex, delta/epsilon subunit</fullName>
    </submittedName>
</protein>
<evidence type="ECO:0000256" key="7">
    <source>
        <dbReference type="ARBA" id="ARBA00023196"/>
    </source>
</evidence>
<dbReference type="eggNOG" id="COG0355">
    <property type="taxonomic scope" value="Bacteria"/>
</dbReference>
<evidence type="ECO:0000259" key="8">
    <source>
        <dbReference type="Pfam" id="PF02823"/>
    </source>
</evidence>
<evidence type="ECO:0000256" key="6">
    <source>
        <dbReference type="ARBA" id="ARBA00023136"/>
    </source>
</evidence>
<dbReference type="OrthoDB" id="5294255at2"/>
<evidence type="ECO:0000313" key="9">
    <source>
        <dbReference type="EMBL" id="AEE50971.1"/>
    </source>
</evidence>
<keyword evidence="5" id="KW-0406">Ion transport</keyword>
<proteinExistence type="inferred from homology"/>
<feature type="domain" description="ATP synthase F1 complex delta/epsilon subunit N-terminal" evidence="8">
    <location>
        <begin position="1"/>
        <end position="59"/>
    </location>
</feature>
<dbReference type="KEGG" id="hhy:Halhy_3109"/>
<dbReference type="Pfam" id="PF02823">
    <property type="entry name" value="ATP-synt_DE_N"/>
    <property type="match status" value="1"/>
</dbReference>
<reference evidence="9 10" key="1">
    <citation type="journal article" date="2011" name="Stand. Genomic Sci.">
        <title>Complete genome sequence of Haliscomenobacter hydrossis type strain (O).</title>
        <authorList>
            <consortium name="US DOE Joint Genome Institute (JGI-PGF)"/>
            <person name="Daligault H."/>
            <person name="Lapidus A."/>
            <person name="Zeytun A."/>
            <person name="Nolan M."/>
            <person name="Lucas S."/>
            <person name="Del Rio T.G."/>
            <person name="Tice H."/>
            <person name="Cheng J.F."/>
            <person name="Tapia R."/>
            <person name="Han C."/>
            <person name="Goodwin L."/>
            <person name="Pitluck S."/>
            <person name="Liolios K."/>
            <person name="Pagani I."/>
            <person name="Ivanova N."/>
            <person name="Huntemann M."/>
            <person name="Mavromatis K."/>
            <person name="Mikhailova N."/>
            <person name="Pati A."/>
            <person name="Chen A."/>
            <person name="Palaniappan K."/>
            <person name="Land M."/>
            <person name="Hauser L."/>
            <person name="Brambilla E.M."/>
            <person name="Rohde M."/>
            <person name="Verbarg S."/>
            <person name="Goker M."/>
            <person name="Bristow J."/>
            <person name="Eisen J.A."/>
            <person name="Markowitz V."/>
            <person name="Hugenholtz P."/>
            <person name="Kyrpides N.C."/>
            <person name="Klenk H.P."/>
            <person name="Woyke T."/>
        </authorList>
    </citation>
    <scope>NUCLEOTIDE SEQUENCE [LARGE SCALE GENOMIC DNA]</scope>
    <source>
        <strain evidence="10">ATCC 27775 / DSM 1100 / LMG 10767 / O</strain>
    </source>
</reference>
<dbReference type="GO" id="GO:0046933">
    <property type="term" value="F:proton-transporting ATP synthase activity, rotational mechanism"/>
    <property type="evidence" value="ECO:0007669"/>
    <property type="project" value="InterPro"/>
</dbReference>
<dbReference type="RefSeq" id="WP_013765514.1">
    <property type="nucleotide sequence ID" value="NC_015510.1"/>
</dbReference>
<dbReference type="InterPro" id="IPR036771">
    <property type="entry name" value="ATPsynth_dsu/esu_N"/>
</dbReference>
<evidence type="ECO:0000256" key="1">
    <source>
        <dbReference type="ARBA" id="ARBA00003543"/>
    </source>
</evidence>
<keyword evidence="4" id="KW-0813">Transport</keyword>
<organism evidence="9 10">
    <name type="scientific">Haliscomenobacter hydrossis (strain ATCC 27775 / DSM 1100 / LMG 10767 / O)</name>
    <dbReference type="NCBI Taxonomy" id="760192"/>
    <lineage>
        <taxon>Bacteria</taxon>
        <taxon>Pseudomonadati</taxon>
        <taxon>Bacteroidota</taxon>
        <taxon>Saprospiria</taxon>
        <taxon>Saprospirales</taxon>
        <taxon>Haliscomenobacteraceae</taxon>
        <taxon>Haliscomenobacter</taxon>
    </lineage>
</organism>
<comment type="function">
    <text evidence="1">Produces ATP from ADP in the presence of a proton gradient across the membrane.</text>
</comment>
<evidence type="ECO:0000256" key="5">
    <source>
        <dbReference type="ARBA" id="ARBA00023065"/>
    </source>
</evidence>
<dbReference type="GO" id="GO:0012505">
    <property type="term" value="C:endomembrane system"/>
    <property type="evidence" value="ECO:0007669"/>
    <property type="project" value="UniProtKB-SubCell"/>
</dbReference>
<comment type="similarity">
    <text evidence="3">Belongs to the ATPase epsilon chain family.</text>
</comment>
<dbReference type="InterPro" id="IPR001469">
    <property type="entry name" value="ATP_synth_F1_dsu/esu"/>
</dbReference>
<dbReference type="SUPFAM" id="SSF51344">
    <property type="entry name" value="Epsilon subunit of F1F0-ATP synthase N-terminal domain"/>
    <property type="match status" value="1"/>
</dbReference>
<sequence length="101" mass="10863">MNITVLTPDREIFAGPIKSIKVPGVKGEFQVLQNHAPIVSALSAGKVTIVTSAGEYRYYDLGKKELIEGSQADQKIVFQADSGFIEVLNNEVSLLLSGVKA</sequence>